<feature type="domain" description="Fungal-type protein kinase" evidence="3">
    <location>
        <begin position="70"/>
        <end position="501"/>
    </location>
</feature>
<dbReference type="SUPFAM" id="SSF56112">
    <property type="entry name" value="Protein kinase-like (PK-like)"/>
    <property type="match status" value="1"/>
</dbReference>
<dbReference type="OrthoDB" id="2755487at2759"/>
<evidence type="ECO:0000256" key="1">
    <source>
        <dbReference type="SAM" id="MobiDB-lite"/>
    </source>
</evidence>
<feature type="region of interest" description="Disordered" evidence="1">
    <location>
        <begin position="329"/>
        <end position="361"/>
    </location>
</feature>
<feature type="region of interest" description="Disordered" evidence="1">
    <location>
        <begin position="46"/>
        <end position="73"/>
    </location>
</feature>
<dbReference type="PANTHER" id="PTHR38248">
    <property type="entry name" value="FUNK1 6"/>
    <property type="match status" value="1"/>
</dbReference>
<dbReference type="Gene3D" id="1.10.510.10">
    <property type="entry name" value="Transferase(Phosphotransferase) domain 1"/>
    <property type="match status" value="1"/>
</dbReference>
<evidence type="ECO:0000313" key="4">
    <source>
        <dbReference type="EMBL" id="RPD57569.1"/>
    </source>
</evidence>
<dbReference type="Pfam" id="PF17667">
    <property type="entry name" value="Pkinase_fungal"/>
    <property type="match status" value="1"/>
</dbReference>
<dbReference type="AlphaFoldDB" id="A0A5C2S3X4"/>
<feature type="region of interest" description="Disordered" evidence="1">
    <location>
        <begin position="587"/>
        <end position="639"/>
    </location>
</feature>
<protein>
    <recommendedName>
        <fullName evidence="3">Fungal-type protein kinase domain-containing protein</fullName>
    </recommendedName>
</protein>
<feature type="transmembrane region" description="Helical" evidence="2">
    <location>
        <begin position="79"/>
        <end position="102"/>
    </location>
</feature>
<dbReference type="PANTHER" id="PTHR38248:SF2">
    <property type="entry name" value="FUNK1 11"/>
    <property type="match status" value="1"/>
</dbReference>
<dbReference type="EMBL" id="ML122280">
    <property type="protein sequence ID" value="RPD57569.1"/>
    <property type="molecule type" value="Genomic_DNA"/>
</dbReference>
<accession>A0A5C2S3X4</accession>
<evidence type="ECO:0000259" key="3">
    <source>
        <dbReference type="Pfam" id="PF17667"/>
    </source>
</evidence>
<proteinExistence type="predicted"/>
<evidence type="ECO:0000313" key="5">
    <source>
        <dbReference type="Proteomes" id="UP000313359"/>
    </source>
</evidence>
<dbReference type="InterPro" id="IPR011009">
    <property type="entry name" value="Kinase-like_dom_sf"/>
</dbReference>
<dbReference type="Proteomes" id="UP000313359">
    <property type="component" value="Unassembled WGS sequence"/>
</dbReference>
<name>A0A5C2S3X4_9APHY</name>
<keyword evidence="2" id="KW-0472">Membrane</keyword>
<organism evidence="4 5">
    <name type="scientific">Lentinus tigrinus ALCF2SS1-6</name>
    <dbReference type="NCBI Taxonomy" id="1328759"/>
    <lineage>
        <taxon>Eukaryota</taxon>
        <taxon>Fungi</taxon>
        <taxon>Dikarya</taxon>
        <taxon>Basidiomycota</taxon>
        <taxon>Agaricomycotina</taxon>
        <taxon>Agaricomycetes</taxon>
        <taxon>Polyporales</taxon>
        <taxon>Polyporaceae</taxon>
        <taxon>Lentinus</taxon>
    </lineage>
</organism>
<gene>
    <name evidence="4" type="ORF">L227DRAFT_551932</name>
</gene>
<sequence length="712" mass="80491">MKYWACDEDRQKVNAAFYRTAFASNEGRPHWADQLVACEFKVEKSRDGAPQDPFDDVPGGVGGVSPATSNRGKKNRGKIISYAELIFAVQQRIAVFMLLVLGRKCRFIRWDRSGYVVTHAFDYYVQWQFFVSVLWRMSQCSDTRLGLDPTAHRLFPGDADYIRMTEAAKSQASDIDHKERLLSDDEVPKGSFVFKYVREAFFESVKDKHWPRYRVEVPDGAKTRTFLIGKPTFQAKGLAGRGTRGYVALDCDAKDERFVWLKDAWRAHYLLVDREGDILARLQKAKVPKVPTLICHGDIGEQVTYTPQRWEEKNSEPFLYPTPDAMSPLSNVAGPPSSSGQKRKFNADREKGDMSPPKGLSELPFRPECPLRLHKHYRLVVEEVALPLREFKFGRQLISVVKDCVVAHYNAYEKLSLLHRDVSGGNVLIYPRLVKTADGRFKIAFTGILADWEMAKETTITGPRQPVRTGTWQYMSVALLTGNKDVEVCDELESFLYVLLYYATRYLTSPFNDITIANYLDEFFDKFGWLDGRWVCGDKKKNTIASGDFEIADSGMLRFNSNMDDVLADLLSWFKAHHVVTRYEAEAAASRSAAPTPQTSTSDLKSDAALAPVRPRTVPRMSLPRRKSTKLDGPSNEDREMARCASDHTAVVVLLEDAERAIGWSLNDRAGDRIPSDWRTDSTDDLDSTYISATETKNKKLKASGSLPLSPA</sequence>
<dbReference type="InterPro" id="IPR040976">
    <property type="entry name" value="Pkinase_fungal"/>
</dbReference>
<keyword evidence="2" id="KW-0812">Transmembrane</keyword>
<evidence type="ECO:0000256" key="2">
    <source>
        <dbReference type="SAM" id="Phobius"/>
    </source>
</evidence>
<feature type="compositionally biased region" description="Low complexity" evidence="1">
    <location>
        <begin position="587"/>
        <end position="602"/>
    </location>
</feature>
<keyword evidence="2" id="KW-1133">Transmembrane helix</keyword>
<reference evidence="4" key="1">
    <citation type="journal article" date="2018" name="Genome Biol. Evol.">
        <title>Genomics and development of Lentinus tigrinus, a white-rot wood-decaying mushroom with dimorphic fruiting bodies.</title>
        <authorList>
            <person name="Wu B."/>
            <person name="Xu Z."/>
            <person name="Knudson A."/>
            <person name="Carlson A."/>
            <person name="Chen N."/>
            <person name="Kovaka S."/>
            <person name="LaButti K."/>
            <person name="Lipzen A."/>
            <person name="Pennachio C."/>
            <person name="Riley R."/>
            <person name="Schakwitz W."/>
            <person name="Umezawa K."/>
            <person name="Ohm R.A."/>
            <person name="Grigoriev I.V."/>
            <person name="Nagy L.G."/>
            <person name="Gibbons J."/>
            <person name="Hibbett D."/>
        </authorList>
    </citation>
    <scope>NUCLEOTIDE SEQUENCE [LARGE SCALE GENOMIC DNA]</scope>
    <source>
        <strain evidence="4">ALCF2SS1-6</strain>
    </source>
</reference>
<keyword evidence="5" id="KW-1185">Reference proteome</keyword>